<name>A0A085MSQ3_9BILA</name>
<dbReference type="Proteomes" id="UP000030758">
    <property type="component" value="Unassembled WGS sequence"/>
</dbReference>
<accession>A0A085MSQ3</accession>
<organism evidence="1">
    <name type="scientific">Trichuris suis</name>
    <name type="common">pig whipworm</name>
    <dbReference type="NCBI Taxonomy" id="68888"/>
    <lineage>
        <taxon>Eukaryota</taxon>
        <taxon>Metazoa</taxon>
        <taxon>Ecdysozoa</taxon>
        <taxon>Nematoda</taxon>
        <taxon>Enoplea</taxon>
        <taxon>Dorylaimia</taxon>
        <taxon>Trichinellida</taxon>
        <taxon>Trichuridae</taxon>
        <taxon>Trichuris</taxon>
    </lineage>
</organism>
<sequence length="81" mass="9446">MDFCIEVRQFSTAPADTRVSYDVKDLITWIPTAQMLRVLKVLLEADETLKQWTKLDPFHILKLVSFCPKDGSYFNIQDTLH</sequence>
<dbReference type="AlphaFoldDB" id="A0A085MSQ3"/>
<proteinExistence type="predicted"/>
<evidence type="ECO:0000313" key="1">
    <source>
        <dbReference type="EMBL" id="KFD60249.1"/>
    </source>
</evidence>
<reference evidence="1" key="1">
    <citation type="journal article" date="2014" name="Nat. Genet.">
        <title>Genome and transcriptome of the porcine whipworm Trichuris suis.</title>
        <authorList>
            <person name="Jex A.R."/>
            <person name="Nejsum P."/>
            <person name="Schwarz E.M."/>
            <person name="Hu L."/>
            <person name="Young N.D."/>
            <person name="Hall R.S."/>
            <person name="Korhonen P.K."/>
            <person name="Liao S."/>
            <person name="Thamsborg S."/>
            <person name="Xia J."/>
            <person name="Xu P."/>
            <person name="Wang S."/>
            <person name="Scheerlinck J.P."/>
            <person name="Hofmann A."/>
            <person name="Sternberg P.W."/>
            <person name="Wang J."/>
            <person name="Gasser R.B."/>
        </authorList>
    </citation>
    <scope>NUCLEOTIDE SEQUENCE [LARGE SCALE GENOMIC DNA]</scope>
    <source>
        <strain evidence="1">DCEP-RM93F</strain>
    </source>
</reference>
<protein>
    <submittedName>
        <fullName evidence="1">Uncharacterized protein</fullName>
    </submittedName>
</protein>
<dbReference type="EMBL" id="KL367682">
    <property type="protein sequence ID" value="KFD60249.1"/>
    <property type="molecule type" value="Genomic_DNA"/>
</dbReference>
<gene>
    <name evidence="1" type="ORF">M514_11592</name>
</gene>